<name>A0ABT7XU00_9NEIS</name>
<dbReference type="PANTHER" id="PTHR30118">
    <property type="entry name" value="HTH-TYPE TRANSCRIPTIONAL REGULATOR LEUO-RELATED"/>
    <property type="match status" value="1"/>
</dbReference>
<gene>
    <name evidence="6" type="ORF">QU481_20420</name>
</gene>
<dbReference type="InterPro" id="IPR036388">
    <property type="entry name" value="WH-like_DNA-bd_sf"/>
</dbReference>
<dbReference type="InterPro" id="IPR000847">
    <property type="entry name" value="LysR_HTH_N"/>
</dbReference>
<feature type="domain" description="HTH lysR-type" evidence="5">
    <location>
        <begin position="24"/>
        <end position="81"/>
    </location>
</feature>
<reference evidence="6" key="1">
    <citation type="submission" date="2023-06" db="EMBL/GenBank/DDBJ databases">
        <authorList>
            <person name="Zhang S."/>
        </authorList>
    </citation>
    <scope>NUCLEOTIDE SEQUENCE</scope>
    <source>
        <strain evidence="6">SG2303</strain>
    </source>
</reference>
<dbReference type="InterPro" id="IPR036390">
    <property type="entry name" value="WH_DNA-bd_sf"/>
</dbReference>
<sequence>MSRRPMFAAQQGSTMAGKKTWEALDVQHLQVLCTLLSERNVSRAARRLNLSQPAVSIALKRLREIFGDPLLVRSRNGMTPTDIGQSLYLPVKNALSQLEGIVAHNSAFDPSQTTRTFNVATPDYLSPELLRDFMVNVRQKAPQAQLVLHSLGYRYDYDLGLESGELDLVVGNWSEPPGHLRMAPLLDDEIVCMMRADHPMAKASLTLDDYLALDHLAPTPYAVGQRGVLDAFLKNQRLERHVVARVPYFQLAPYLVAESDLAFTSSRLFGEHYARFLPLKLVSVPIQFPRMRYYLLWHDRTHHSSDCRWLREQFLLAARERFAISSS</sequence>
<evidence type="ECO:0000313" key="7">
    <source>
        <dbReference type="Proteomes" id="UP001168540"/>
    </source>
</evidence>
<protein>
    <submittedName>
        <fullName evidence="6">LysR family transcriptional regulator</fullName>
    </submittedName>
</protein>
<dbReference type="Proteomes" id="UP001168540">
    <property type="component" value="Unassembled WGS sequence"/>
</dbReference>
<accession>A0ABT7XU00</accession>
<evidence type="ECO:0000259" key="5">
    <source>
        <dbReference type="PROSITE" id="PS50931"/>
    </source>
</evidence>
<dbReference type="PRINTS" id="PR00039">
    <property type="entry name" value="HTHLYSR"/>
</dbReference>
<dbReference type="Gene3D" id="3.40.190.10">
    <property type="entry name" value="Periplasmic binding protein-like II"/>
    <property type="match status" value="2"/>
</dbReference>
<evidence type="ECO:0000256" key="4">
    <source>
        <dbReference type="ARBA" id="ARBA00023163"/>
    </source>
</evidence>
<dbReference type="SUPFAM" id="SSF46785">
    <property type="entry name" value="Winged helix' DNA-binding domain"/>
    <property type="match status" value="1"/>
</dbReference>
<dbReference type="RefSeq" id="WP_289831856.1">
    <property type="nucleotide sequence ID" value="NZ_JAUEDK010000057.1"/>
</dbReference>
<proteinExistence type="inferred from homology"/>
<dbReference type="InterPro" id="IPR050389">
    <property type="entry name" value="LysR-type_TF"/>
</dbReference>
<dbReference type="SUPFAM" id="SSF53850">
    <property type="entry name" value="Periplasmic binding protein-like II"/>
    <property type="match status" value="1"/>
</dbReference>
<comment type="similarity">
    <text evidence="1">Belongs to the LysR transcriptional regulatory family.</text>
</comment>
<dbReference type="PANTHER" id="PTHR30118:SF15">
    <property type="entry name" value="TRANSCRIPTIONAL REGULATORY PROTEIN"/>
    <property type="match status" value="1"/>
</dbReference>
<evidence type="ECO:0000256" key="3">
    <source>
        <dbReference type="ARBA" id="ARBA00023125"/>
    </source>
</evidence>
<organism evidence="6 7">
    <name type="scientific">Crenobacter oryzisoli</name>
    <dbReference type="NCBI Taxonomy" id="3056844"/>
    <lineage>
        <taxon>Bacteria</taxon>
        <taxon>Pseudomonadati</taxon>
        <taxon>Pseudomonadota</taxon>
        <taxon>Betaproteobacteria</taxon>
        <taxon>Neisseriales</taxon>
        <taxon>Neisseriaceae</taxon>
        <taxon>Crenobacter</taxon>
    </lineage>
</organism>
<dbReference type="InterPro" id="IPR005119">
    <property type="entry name" value="LysR_subst-bd"/>
</dbReference>
<keyword evidence="4" id="KW-0804">Transcription</keyword>
<evidence type="ECO:0000256" key="2">
    <source>
        <dbReference type="ARBA" id="ARBA00023015"/>
    </source>
</evidence>
<dbReference type="Gene3D" id="1.10.10.10">
    <property type="entry name" value="Winged helix-like DNA-binding domain superfamily/Winged helix DNA-binding domain"/>
    <property type="match status" value="1"/>
</dbReference>
<dbReference type="PROSITE" id="PS50931">
    <property type="entry name" value="HTH_LYSR"/>
    <property type="match status" value="1"/>
</dbReference>
<dbReference type="EMBL" id="JAUEDK010000057">
    <property type="protein sequence ID" value="MDN0077210.1"/>
    <property type="molecule type" value="Genomic_DNA"/>
</dbReference>
<dbReference type="Pfam" id="PF03466">
    <property type="entry name" value="LysR_substrate"/>
    <property type="match status" value="1"/>
</dbReference>
<dbReference type="Pfam" id="PF00126">
    <property type="entry name" value="HTH_1"/>
    <property type="match status" value="1"/>
</dbReference>
<evidence type="ECO:0000313" key="6">
    <source>
        <dbReference type="EMBL" id="MDN0077210.1"/>
    </source>
</evidence>
<comment type="caution">
    <text evidence="6">The sequence shown here is derived from an EMBL/GenBank/DDBJ whole genome shotgun (WGS) entry which is preliminary data.</text>
</comment>
<keyword evidence="3" id="KW-0238">DNA-binding</keyword>
<keyword evidence="7" id="KW-1185">Reference proteome</keyword>
<keyword evidence="2" id="KW-0805">Transcription regulation</keyword>
<evidence type="ECO:0000256" key="1">
    <source>
        <dbReference type="ARBA" id="ARBA00009437"/>
    </source>
</evidence>